<keyword evidence="15" id="KW-1185">Reference proteome</keyword>
<reference evidence="14 15" key="1">
    <citation type="journal article" date="2019" name="Int. J. Syst. Evol. Microbiol.">
        <title>The Global Catalogue of Microorganisms (GCM) 10K type strain sequencing project: providing services to taxonomists for standard genome sequencing and annotation.</title>
        <authorList>
            <consortium name="The Broad Institute Genomics Platform"/>
            <consortium name="The Broad Institute Genome Sequencing Center for Infectious Disease"/>
            <person name="Wu L."/>
            <person name="Ma J."/>
        </authorList>
    </citation>
    <scope>NUCLEOTIDE SEQUENCE [LARGE SCALE GENOMIC DNA]</scope>
    <source>
        <strain evidence="14 15">JCM 15608</strain>
    </source>
</reference>
<dbReference type="PANTHER" id="PTHR43761:SF1">
    <property type="entry name" value="D-ISOMER SPECIFIC 2-HYDROXYACID DEHYDROGENASE CATALYTIC DOMAIN-CONTAINING PROTEIN-RELATED"/>
    <property type="match status" value="1"/>
</dbReference>
<gene>
    <name evidence="14" type="primary">serA</name>
    <name evidence="14" type="ORF">GCM10009111_14590</name>
</gene>
<dbReference type="PROSITE" id="PS00065">
    <property type="entry name" value="D_2_HYDROXYACID_DH_1"/>
    <property type="match status" value="1"/>
</dbReference>
<evidence type="ECO:0000256" key="3">
    <source>
        <dbReference type="ARBA" id="ARBA00005854"/>
    </source>
</evidence>
<evidence type="ECO:0000256" key="1">
    <source>
        <dbReference type="ARBA" id="ARBA00003800"/>
    </source>
</evidence>
<dbReference type="Proteomes" id="UP001500021">
    <property type="component" value="Unassembled WGS sequence"/>
</dbReference>
<evidence type="ECO:0000313" key="15">
    <source>
        <dbReference type="Proteomes" id="UP001500021"/>
    </source>
</evidence>
<evidence type="ECO:0000256" key="9">
    <source>
        <dbReference type="ARBA" id="ARBA00030455"/>
    </source>
</evidence>
<feature type="domain" description="ACT" evidence="13">
    <location>
        <begin position="348"/>
        <end position="417"/>
    </location>
</feature>
<dbReference type="PANTHER" id="PTHR43761">
    <property type="entry name" value="D-ISOMER SPECIFIC 2-HYDROXYACID DEHYDROGENASE FAMILY PROTEIN (AFU_ORTHOLOGUE AFUA_1G13630)"/>
    <property type="match status" value="1"/>
</dbReference>
<proteinExistence type="inferred from homology"/>
<sequence length="417" mass="45311">MNNVNKNSLAKDKIKILLLEGLHPSALEELKSKGYSNIESLKTSLSKEELIEKIADVHFIGIRSRTQLTEEVLSHAKKLVAIGCFCIGTNQVDITAAQVQGIPVFNAPFSNTRSVAELVLGEALLLLRGIPEKSAKAHRGEWFKSALGSVEARGKVLGIIGYGHIGMQLGILAETLGMRVRFYDIETKLPLGNASQATSLPALLNEADVVSLHVPETQQTQNMIGETEFSQMKDGAIFINASRGTVVDIPALAQALSSKKIAGAAIDVFPVEPKSNDEEFISELRGFDNVILTPHIGGSTKEAQENIGLEVASKLAKYSDNGSSLSAVNFPEVSLPEHSVPGQRNTSRLLHIHHNQPGVLRQINKAFAEHDINIAAQYLQTDDKIGYVVIDIDSQDSKLALKELKRIDGTIRARILH</sequence>
<dbReference type="CDD" id="cd04901">
    <property type="entry name" value="ACT_3PGDH"/>
    <property type="match status" value="1"/>
</dbReference>
<keyword evidence="8" id="KW-0520">NAD</keyword>
<accession>A0ABN1L5X5</accession>
<organism evidence="14 15">
    <name type="scientific">Colwellia asteriadis</name>
    <dbReference type="NCBI Taxonomy" id="517723"/>
    <lineage>
        <taxon>Bacteria</taxon>
        <taxon>Pseudomonadati</taxon>
        <taxon>Pseudomonadota</taxon>
        <taxon>Gammaproteobacteria</taxon>
        <taxon>Alteromonadales</taxon>
        <taxon>Colwelliaceae</taxon>
        <taxon>Colwellia</taxon>
    </lineage>
</organism>
<dbReference type="PROSITE" id="PS00671">
    <property type="entry name" value="D_2_HYDROXYACID_DH_3"/>
    <property type="match status" value="1"/>
</dbReference>
<evidence type="ECO:0000256" key="12">
    <source>
        <dbReference type="RuleBase" id="RU003719"/>
    </source>
</evidence>
<comment type="caution">
    <text evidence="14">The sequence shown here is derived from an EMBL/GenBank/DDBJ whole genome shotgun (WGS) entry which is preliminary data.</text>
</comment>
<dbReference type="InterPro" id="IPR002912">
    <property type="entry name" value="ACT_dom"/>
</dbReference>
<evidence type="ECO:0000259" key="13">
    <source>
        <dbReference type="PROSITE" id="PS51671"/>
    </source>
</evidence>
<dbReference type="InterPro" id="IPR006140">
    <property type="entry name" value="D-isomer_DH_NAD-bd"/>
</dbReference>
<dbReference type="Pfam" id="PF00389">
    <property type="entry name" value="2-Hacid_dh"/>
    <property type="match status" value="1"/>
</dbReference>
<evidence type="ECO:0000256" key="6">
    <source>
        <dbReference type="ARBA" id="ARBA00021582"/>
    </source>
</evidence>
<comment type="similarity">
    <text evidence="3 12">Belongs to the D-isomer specific 2-hydroxyacid dehydrogenase family.</text>
</comment>
<comment type="pathway">
    <text evidence="2">Amino-acid biosynthesis; L-serine biosynthesis; L-serine from 3-phospho-D-glycerate: step 1/3.</text>
</comment>
<dbReference type="EC" id="1.1.1.399" evidence="4"/>
<evidence type="ECO:0000256" key="11">
    <source>
        <dbReference type="ARBA" id="ARBA00048731"/>
    </source>
</evidence>
<comment type="catalytic activity">
    <reaction evidence="10">
        <text>(R)-2-hydroxyglutarate + NAD(+) = 2-oxoglutarate + NADH + H(+)</text>
        <dbReference type="Rhea" id="RHEA:49612"/>
        <dbReference type="ChEBI" id="CHEBI:15378"/>
        <dbReference type="ChEBI" id="CHEBI:15801"/>
        <dbReference type="ChEBI" id="CHEBI:16810"/>
        <dbReference type="ChEBI" id="CHEBI:57540"/>
        <dbReference type="ChEBI" id="CHEBI:57945"/>
        <dbReference type="EC" id="1.1.1.399"/>
    </reaction>
</comment>
<dbReference type="InterPro" id="IPR054480">
    <property type="entry name" value="AHAS_small-like_ACT"/>
</dbReference>
<dbReference type="InterPro" id="IPR006139">
    <property type="entry name" value="D-isomer_2_OHA_DH_cat_dom"/>
</dbReference>
<dbReference type="InterPro" id="IPR050418">
    <property type="entry name" value="D-iso_2-hydroxyacid_DH_PdxB"/>
</dbReference>
<protein>
    <recommendedName>
        <fullName evidence="6">D-3-phosphoglycerate dehydrogenase</fullName>
        <ecNumber evidence="4">1.1.1.399</ecNumber>
        <ecNumber evidence="5">1.1.1.95</ecNumber>
    </recommendedName>
    <alternativeName>
        <fullName evidence="9">2-oxoglutarate reductase</fullName>
    </alternativeName>
</protein>
<keyword evidence="7 12" id="KW-0560">Oxidoreductase</keyword>
<evidence type="ECO:0000256" key="2">
    <source>
        <dbReference type="ARBA" id="ARBA00005216"/>
    </source>
</evidence>
<dbReference type="Pfam" id="PF02826">
    <property type="entry name" value="2-Hacid_dh_C"/>
    <property type="match status" value="1"/>
</dbReference>
<dbReference type="RefSeq" id="WP_215978792.1">
    <property type="nucleotide sequence ID" value="NZ_BAAAFA010000004.1"/>
</dbReference>
<dbReference type="CDD" id="cd12176">
    <property type="entry name" value="PGDH_3"/>
    <property type="match status" value="1"/>
</dbReference>
<dbReference type="EC" id="1.1.1.95" evidence="5"/>
<name>A0ABN1L5X5_9GAMM</name>
<evidence type="ECO:0000256" key="5">
    <source>
        <dbReference type="ARBA" id="ARBA00013143"/>
    </source>
</evidence>
<dbReference type="Pfam" id="PF22629">
    <property type="entry name" value="ACT_AHAS_ss"/>
    <property type="match status" value="1"/>
</dbReference>
<evidence type="ECO:0000256" key="7">
    <source>
        <dbReference type="ARBA" id="ARBA00023002"/>
    </source>
</evidence>
<evidence type="ECO:0000256" key="4">
    <source>
        <dbReference type="ARBA" id="ARBA00013001"/>
    </source>
</evidence>
<evidence type="ECO:0000256" key="8">
    <source>
        <dbReference type="ARBA" id="ARBA00023027"/>
    </source>
</evidence>
<dbReference type="EMBL" id="BAAAFA010000004">
    <property type="protein sequence ID" value="GAA0815799.1"/>
    <property type="molecule type" value="Genomic_DNA"/>
</dbReference>
<dbReference type="InterPro" id="IPR029753">
    <property type="entry name" value="D-isomer_DH_CS"/>
</dbReference>
<dbReference type="InterPro" id="IPR029752">
    <property type="entry name" value="D-isomer_DH_CS1"/>
</dbReference>
<evidence type="ECO:0000256" key="10">
    <source>
        <dbReference type="ARBA" id="ARBA00048126"/>
    </source>
</evidence>
<dbReference type="NCBIfam" id="NF008759">
    <property type="entry name" value="PRK11790.1"/>
    <property type="match status" value="1"/>
</dbReference>
<evidence type="ECO:0000313" key="14">
    <source>
        <dbReference type="EMBL" id="GAA0815799.1"/>
    </source>
</evidence>
<comment type="function">
    <text evidence="1">Catalyzes the reversible oxidation of 3-phospho-D-glycerate to 3-phosphonooxypyruvate, the first step of the phosphorylated L-serine biosynthesis pathway. Also catalyzes the reversible oxidation of 2-hydroxyglutarate to 2-oxoglutarate.</text>
</comment>
<dbReference type="PROSITE" id="PS00670">
    <property type="entry name" value="D_2_HYDROXYACID_DH_2"/>
    <property type="match status" value="1"/>
</dbReference>
<dbReference type="PROSITE" id="PS51671">
    <property type="entry name" value="ACT"/>
    <property type="match status" value="1"/>
</dbReference>
<comment type="catalytic activity">
    <reaction evidence="11">
        <text>(2R)-3-phosphoglycerate + NAD(+) = 3-phosphooxypyruvate + NADH + H(+)</text>
        <dbReference type="Rhea" id="RHEA:12641"/>
        <dbReference type="ChEBI" id="CHEBI:15378"/>
        <dbReference type="ChEBI" id="CHEBI:18110"/>
        <dbReference type="ChEBI" id="CHEBI:57540"/>
        <dbReference type="ChEBI" id="CHEBI:57945"/>
        <dbReference type="ChEBI" id="CHEBI:58272"/>
        <dbReference type="EC" id="1.1.1.95"/>
    </reaction>
</comment>